<gene>
    <name evidence="1" type="ORF">SMAX5B_012157</name>
</gene>
<dbReference type="Proteomes" id="UP000246464">
    <property type="component" value="Chromosome 1"/>
</dbReference>
<evidence type="ECO:0000313" key="1">
    <source>
        <dbReference type="EMBL" id="AWO96909.1"/>
    </source>
</evidence>
<sequence length="53" mass="5684">MVSAKQPSRLWQIGRPSGPISLALISVHILTSARDVKGLGAVFSDRIAVLAWI</sequence>
<organism evidence="1 2">
    <name type="scientific">Scophthalmus maximus</name>
    <name type="common">Turbot</name>
    <name type="synonym">Psetta maxima</name>
    <dbReference type="NCBI Taxonomy" id="52904"/>
    <lineage>
        <taxon>Eukaryota</taxon>
        <taxon>Metazoa</taxon>
        <taxon>Chordata</taxon>
        <taxon>Craniata</taxon>
        <taxon>Vertebrata</taxon>
        <taxon>Euteleostomi</taxon>
        <taxon>Actinopterygii</taxon>
        <taxon>Neopterygii</taxon>
        <taxon>Teleostei</taxon>
        <taxon>Neoteleostei</taxon>
        <taxon>Acanthomorphata</taxon>
        <taxon>Carangaria</taxon>
        <taxon>Pleuronectiformes</taxon>
        <taxon>Pleuronectoidei</taxon>
        <taxon>Scophthalmidae</taxon>
        <taxon>Scophthalmus</taxon>
    </lineage>
</organism>
<evidence type="ECO:0000313" key="2">
    <source>
        <dbReference type="Proteomes" id="UP000246464"/>
    </source>
</evidence>
<accession>A0A2U9AYZ7</accession>
<dbReference type="EMBL" id="CP026243">
    <property type="protein sequence ID" value="AWO96909.1"/>
    <property type="molecule type" value="Genomic_DNA"/>
</dbReference>
<dbReference type="AlphaFoldDB" id="A0A2U9AYZ7"/>
<keyword evidence="2" id="KW-1185">Reference proteome</keyword>
<protein>
    <submittedName>
        <fullName evidence="1">Uncharacterized protein</fullName>
    </submittedName>
</protein>
<name>A0A2U9AYZ7_SCOMX</name>
<reference evidence="1 2" key="1">
    <citation type="submission" date="2017-12" db="EMBL/GenBank/DDBJ databases">
        <title>Integrating genomic resources of turbot (Scophthalmus maximus) in depth evaluation of genetic and physical mapping variation across individuals.</title>
        <authorList>
            <person name="Martinez P."/>
        </authorList>
    </citation>
    <scope>NUCLEOTIDE SEQUENCE [LARGE SCALE GENOMIC DNA]</scope>
</reference>
<proteinExistence type="predicted"/>